<dbReference type="InterPro" id="IPR051457">
    <property type="entry name" value="2-oxoacid:Fd_oxidoreductase"/>
</dbReference>
<sequence>MKPQEFNSTDPIAWCPGCGNFGIREAVKLALSELGIAPWQTCFVSGIGQAPKLPHYITCNLFNGLHGRTLPVAIGAKLANPELVVIAEGGDGDGYAEGANHFLAALRRNADITYLVHDNQIYGLTKGQTSPTSEMGMVTRSTPWGVIMPAFNAPALAIALDAGFVARGFAGNVPHLAGLIQQAIRHPGFALVDILQPCVSFNKVNTAKWYRHRVYELGKDEPHDPTDRRRAFFKAREWGDRIPIGVLYRSERRPYDIARATHGTTPLAAREPDPAVITRLTERFR</sequence>
<dbReference type="GO" id="GO:0046872">
    <property type="term" value="F:metal ion binding"/>
    <property type="evidence" value="ECO:0007669"/>
    <property type="project" value="UniProtKB-KW"/>
</dbReference>
<organism evidence="12">
    <name type="scientific">candidate division WOR-3 bacterium</name>
    <dbReference type="NCBI Taxonomy" id="2052148"/>
    <lineage>
        <taxon>Bacteria</taxon>
        <taxon>Bacteria division WOR-3</taxon>
    </lineage>
</organism>
<dbReference type="Pfam" id="PF02775">
    <property type="entry name" value="TPP_enzyme_C"/>
    <property type="match status" value="1"/>
</dbReference>
<keyword evidence="4" id="KW-0479">Metal-binding</keyword>
<dbReference type="Gene3D" id="3.40.50.970">
    <property type="match status" value="1"/>
</dbReference>
<dbReference type="GO" id="GO:0016625">
    <property type="term" value="F:oxidoreductase activity, acting on the aldehyde or oxo group of donors, iron-sulfur protein as acceptor"/>
    <property type="evidence" value="ECO:0007669"/>
    <property type="project" value="UniProtKB-ARBA"/>
</dbReference>
<protein>
    <submittedName>
        <fullName evidence="12">2-oxoacid ferredoxin oxidoreductase</fullName>
    </submittedName>
</protein>
<keyword evidence="5" id="KW-0460">Magnesium</keyword>
<evidence type="ECO:0000256" key="6">
    <source>
        <dbReference type="ARBA" id="ARBA00023002"/>
    </source>
</evidence>
<dbReference type="InterPro" id="IPR011766">
    <property type="entry name" value="TPP_enzyme_TPP-bd"/>
</dbReference>
<dbReference type="InterPro" id="IPR011896">
    <property type="entry name" value="OFOB"/>
</dbReference>
<proteinExistence type="predicted"/>
<evidence type="ECO:0000259" key="10">
    <source>
        <dbReference type="Pfam" id="PF02775"/>
    </source>
</evidence>
<feature type="domain" description="Pyruvate ferredoxin oxidoreductase beta subunit C-terminal" evidence="11">
    <location>
        <begin position="198"/>
        <end position="255"/>
    </location>
</feature>
<dbReference type="GO" id="GO:0030976">
    <property type="term" value="F:thiamine pyrophosphate binding"/>
    <property type="evidence" value="ECO:0007669"/>
    <property type="project" value="InterPro"/>
</dbReference>
<keyword evidence="9" id="KW-0786">Thiamine pyrophosphate</keyword>
<dbReference type="PANTHER" id="PTHR48084">
    <property type="entry name" value="2-OXOGLUTARATE OXIDOREDUCTASE SUBUNIT KORB-RELATED"/>
    <property type="match status" value="1"/>
</dbReference>
<feature type="domain" description="Thiamine pyrophosphate enzyme TPP-binding" evidence="10">
    <location>
        <begin position="52"/>
        <end position="194"/>
    </location>
</feature>
<comment type="cofactor">
    <cofactor evidence="3">
        <name>[4Fe-4S] cluster</name>
        <dbReference type="ChEBI" id="CHEBI:49883"/>
    </cofactor>
</comment>
<keyword evidence="8" id="KW-0411">Iron-sulfur</keyword>
<gene>
    <name evidence="12" type="ORF">ENS41_00255</name>
</gene>
<dbReference type="GO" id="GO:0051536">
    <property type="term" value="F:iron-sulfur cluster binding"/>
    <property type="evidence" value="ECO:0007669"/>
    <property type="project" value="UniProtKB-KW"/>
</dbReference>
<reference evidence="12" key="1">
    <citation type="journal article" date="2020" name="mSystems">
        <title>Genome- and Community-Level Interaction Insights into Carbon Utilization and Element Cycling Functions of Hydrothermarchaeota in Hydrothermal Sediment.</title>
        <authorList>
            <person name="Zhou Z."/>
            <person name="Liu Y."/>
            <person name="Xu W."/>
            <person name="Pan J."/>
            <person name="Luo Z.H."/>
            <person name="Li M."/>
        </authorList>
    </citation>
    <scope>NUCLEOTIDE SEQUENCE [LARGE SCALE GENOMIC DNA]</scope>
    <source>
        <strain evidence="12">SpSt-488</strain>
    </source>
</reference>
<dbReference type="CDD" id="cd03375">
    <property type="entry name" value="TPP_OGFOR"/>
    <property type="match status" value="1"/>
</dbReference>
<evidence type="ECO:0000256" key="3">
    <source>
        <dbReference type="ARBA" id="ARBA00001966"/>
    </source>
</evidence>
<dbReference type="Pfam" id="PF12367">
    <property type="entry name" value="PFO_beta_C"/>
    <property type="match status" value="1"/>
</dbReference>
<evidence type="ECO:0000256" key="5">
    <source>
        <dbReference type="ARBA" id="ARBA00022842"/>
    </source>
</evidence>
<evidence type="ECO:0000259" key="11">
    <source>
        <dbReference type="Pfam" id="PF12367"/>
    </source>
</evidence>
<dbReference type="GO" id="GO:0045333">
    <property type="term" value="P:cellular respiration"/>
    <property type="evidence" value="ECO:0007669"/>
    <property type="project" value="UniProtKB-ARBA"/>
</dbReference>
<evidence type="ECO:0000313" key="12">
    <source>
        <dbReference type="EMBL" id="HGK27372.1"/>
    </source>
</evidence>
<evidence type="ECO:0000256" key="1">
    <source>
        <dbReference type="ARBA" id="ARBA00001946"/>
    </source>
</evidence>
<dbReference type="EMBL" id="DSUT01000008">
    <property type="protein sequence ID" value="HGK27372.1"/>
    <property type="molecule type" value="Genomic_DNA"/>
</dbReference>
<accession>A0A7C4C9U7</accession>
<dbReference type="AlphaFoldDB" id="A0A7C4C9U7"/>
<evidence type="ECO:0000256" key="7">
    <source>
        <dbReference type="ARBA" id="ARBA00023004"/>
    </source>
</evidence>
<comment type="caution">
    <text evidence="12">The sequence shown here is derived from an EMBL/GenBank/DDBJ whole genome shotgun (WGS) entry which is preliminary data.</text>
</comment>
<comment type="cofactor">
    <cofactor evidence="2">
        <name>thiamine diphosphate</name>
        <dbReference type="ChEBI" id="CHEBI:58937"/>
    </cofactor>
</comment>
<dbReference type="InterPro" id="IPR032686">
    <property type="entry name" value="PFO_beta_C"/>
</dbReference>
<evidence type="ECO:0000256" key="8">
    <source>
        <dbReference type="ARBA" id="ARBA00023014"/>
    </source>
</evidence>
<keyword evidence="6" id="KW-0560">Oxidoreductase</keyword>
<name>A0A7C4C9U7_UNCW3</name>
<dbReference type="SUPFAM" id="SSF52518">
    <property type="entry name" value="Thiamin diphosphate-binding fold (THDP-binding)"/>
    <property type="match status" value="1"/>
</dbReference>
<dbReference type="PANTHER" id="PTHR48084:SF4">
    <property type="entry name" value="2-OXOGLUTARATE OXIDOREDUCTASE SUBUNIT KORB"/>
    <property type="match status" value="1"/>
</dbReference>
<dbReference type="NCBIfam" id="TIGR02177">
    <property type="entry name" value="PorB_KorB"/>
    <property type="match status" value="1"/>
</dbReference>
<dbReference type="InterPro" id="IPR029061">
    <property type="entry name" value="THDP-binding"/>
</dbReference>
<keyword evidence="7" id="KW-0408">Iron</keyword>
<evidence type="ECO:0000256" key="9">
    <source>
        <dbReference type="ARBA" id="ARBA00023052"/>
    </source>
</evidence>
<comment type="cofactor">
    <cofactor evidence="1">
        <name>Mg(2+)</name>
        <dbReference type="ChEBI" id="CHEBI:18420"/>
    </cofactor>
</comment>
<evidence type="ECO:0000256" key="2">
    <source>
        <dbReference type="ARBA" id="ARBA00001964"/>
    </source>
</evidence>
<evidence type="ECO:0000256" key="4">
    <source>
        <dbReference type="ARBA" id="ARBA00022723"/>
    </source>
</evidence>